<organism evidence="1">
    <name type="scientific">marine metagenome</name>
    <dbReference type="NCBI Taxonomy" id="408172"/>
    <lineage>
        <taxon>unclassified sequences</taxon>
        <taxon>metagenomes</taxon>
        <taxon>ecological metagenomes</taxon>
    </lineage>
</organism>
<gene>
    <name evidence="1" type="ORF">METZ01_LOCUS278976</name>
</gene>
<reference evidence="1" key="1">
    <citation type="submission" date="2018-05" db="EMBL/GenBank/DDBJ databases">
        <authorList>
            <person name="Lanie J.A."/>
            <person name="Ng W.-L."/>
            <person name="Kazmierczak K.M."/>
            <person name="Andrzejewski T.M."/>
            <person name="Davidsen T.M."/>
            <person name="Wayne K.J."/>
            <person name="Tettelin H."/>
            <person name="Glass J.I."/>
            <person name="Rusch D."/>
            <person name="Podicherti R."/>
            <person name="Tsui H.-C.T."/>
            <person name="Winkler M.E."/>
        </authorList>
    </citation>
    <scope>NUCLEOTIDE SEQUENCE</scope>
</reference>
<proteinExistence type="predicted"/>
<dbReference type="EMBL" id="UINC01081866">
    <property type="protein sequence ID" value="SVC26122.1"/>
    <property type="molecule type" value="Genomic_DNA"/>
</dbReference>
<name>A0A382KS88_9ZZZZ</name>
<protein>
    <submittedName>
        <fullName evidence="1">Uncharacterized protein</fullName>
    </submittedName>
</protein>
<sequence length="53" mass="5900">MVTDSRPMVRRSLLVVSVLDKKALLDAVHCSADAIILDIACRVPKPLRDDARR</sequence>
<evidence type="ECO:0000313" key="1">
    <source>
        <dbReference type="EMBL" id="SVC26122.1"/>
    </source>
</evidence>
<feature type="non-terminal residue" evidence="1">
    <location>
        <position position="53"/>
    </location>
</feature>
<accession>A0A382KS88</accession>
<dbReference type="AlphaFoldDB" id="A0A382KS88"/>